<reference evidence="4" key="1">
    <citation type="submission" date="2022-09" db="EMBL/GenBank/DDBJ databases">
        <title>Actin cytoskeleton and complex cell architecture in an #Asgard archaeon.</title>
        <authorList>
            <person name="Ponce Toledo R.I."/>
            <person name="Schleper C."/>
            <person name="Rodrigues Oliveira T."/>
            <person name="Wollweber F."/>
            <person name="Xu J."/>
            <person name="Rittmann S."/>
            <person name="Klingl A."/>
            <person name="Pilhofer M."/>
        </authorList>
    </citation>
    <scope>NUCLEOTIDE SEQUENCE</scope>
    <source>
        <strain evidence="4">B-35</strain>
    </source>
</reference>
<evidence type="ECO:0000313" key="4">
    <source>
        <dbReference type="EMBL" id="UYP45044.1"/>
    </source>
</evidence>
<evidence type="ECO:0000259" key="2">
    <source>
        <dbReference type="Pfam" id="PF13598"/>
    </source>
</evidence>
<dbReference type="InterPro" id="IPR025554">
    <property type="entry name" value="DUF4140"/>
</dbReference>
<dbReference type="InterPro" id="IPR011935">
    <property type="entry name" value="CHP02231"/>
</dbReference>
<dbReference type="PANTHER" id="PTHR31005:SF8">
    <property type="entry name" value="DUF4139 DOMAIN-CONTAINING PROTEIN"/>
    <property type="match status" value="1"/>
</dbReference>
<dbReference type="PANTHER" id="PTHR31005">
    <property type="entry name" value="DUF4139 DOMAIN-CONTAINING PROTEIN"/>
    <property type="match status" value="1"/>
</dbReference>
<feature type="coiled-coil region" evidence="1">
    <location>
        <begin position="152"/>
        <end position="179"/>
    </location>
</feature>
<dbReference type="NCBIfam" id="TIGR02231">
    <property type="entry name" value="mucoidy inhibitor MuiA family protein"/>
    <property type="match status" value="1"/>
</dbReference>
<dbReference type="InterPro" id="IPR037291">
    <property type="entry name" value="DUF4139"/>
</dbReference>
<proteinExistence type="predicted"/>
<dbReference type="Proteomes" id="UP001208689">
    <property type="component" value="Chromosome"/>
</dbReference>
<evidence type="ECO:0000313" key="5">
    <source>
        <dbReference type="Proteomes" id="UP001208689"/>
    </source>
</evidence>
<evidence type="ECO:0000256" key="1">
    <source>
        <dbReference type="SAM" id="Coils"/>
    </source>
</evidence>
<evidence type="ECO:0000259" key="3">
    <source>
        <dbReference type="Pfam" id="PF13600"/>
    </source>
</evidence>
<feature type="domain" description="DUF4140" evidence="3">
    <location>
        <begin position="12"/>
        <end position="105"/>
    </location>
</feature>
<dbReference type="Pfam" id="PF13598">
    <property type="entry name" value="DUF4139"/>
    <property type="match status" value="1"/>
</dbReference>
<feature type="coiled-coil region" evidence="1">
    <location>
        <begin position="78"/>
        <end position="105"/>
    </location>
</feature>
<protein>
    <recommendedName>
        <fullName evidence="6">Mucoidy inhibitor MuiA family protein</fullName>
    </recommendedName>
</protein>
<keyword evidence="5" id="KW-1185">Reference proteome</keyword>
<gene>
    <name evidence="4" type="ORF">NEF87_001329</name>
</gene>
<evidence type="ECO:0008006" key="6">
    <source>
        <dbReference type="Google" id="ProtNLM"/>
    </source>
</evidence>
<organism evidence="4 5">
    <name type="scientific">Candidatus Lokiarchaeum ossiferum</name>
    <dbReference type="NCBI Taxonomy" id="2951803"/>
    <lineage>
        <taxon>Archaea</taxon>
        <taxon>Promethearchaeati</taxon>
        <taxon>Promethearchaeota</taxon>
        <taxon>Promethearchaeia</taxon>
        <taxon>Promethearchaeales</taxon>
        <taxon>Promethearchaeaceae</taxon>
        <taxon>Candidatus Lokiarchaeum</taxon>
    </lineage>
</organism>
<feature type="domain" description="DUF4139" evidence="2">
    <location>
        <begin position="202"/>
        <end position="526"/>
    </location>
</feature>
<sequence>MAVTLETKVKHVSVYQSGARLTHIGELELKPGKNTLVIKKLTKRLDKESVRVKGTGHGQIINVNIERHTQKESKLPELNEIRKKTDQLQRELHYTQDNLKMLEERYQNHIDFSKIFFKRAPTYFNKNEINLEKISAMEQHIEKKDELYLSKRHEYESKLEKLNDELHELQKEANNIGTAQKIEEFYEISINLEVLQEGKFEIEVQFQIPDAYWIPFYDVNLSEKNAHLKLLGNVFNNSGEDWKEVQLEISSANLRPVRIIKPRPMIVKELQPLPPPRPVSASLKKRGKMKAMSGNIMKGGRDMEESIGFAAEAEPLARSVPRMQQRMAKIDESLGVQSYQLPTPLNIPSDRHPHPVTLVETILDTKKGYFWSVAAPDMIIIKDTITNGDLLLLPGNAKVYYEGEFIGESQIPLIAPKESLELGTRRTYDLKVIKRLKNRSSNKEGILKGKIGKAYQYEIEISVLKPNKYKLKLMDRMVHSDSEKIKVGKSNFNIEPESKDLGILTWNLDLTGKEKIVISYDYEVIWEKEIRITPALP</sequence>
<keyword evidence="1" id="KW-0175">Coiled coil</keyword>
<dbReference type="Pfam" id="PF13600">
    <property type="entry name" value="DUF4140"/>
    <property type="match status" value="1"/>
</dbReference>
<name>A0ABY6HRD9_9ARCH</name>
<accession>A0ABY6HRD9</accession>
<dbReference type="EMBL" id="CP104013">
    <property type="protein sequence ID" value="UYP45044.1"/>
    <property type="molecule type" value="Genomic_DNA"/>
</dbReference>